<feature type="transmembrane region" description="Helical" evidence="8">
    <location>
        <begin position="110"/>
        <end position="129"/>
    </location>
</feature>
<comment type="similarity">
    <text evidence="2">Belongs to the MscS (TC 1.A.23) family.</text>
</comment>
<sequence>MDMTRGVRTVGAMSTQQTAFEWTETNREWLIENPIRIVAYVVAALIARYVLHRLIDRATRPRRRNGVGAARRAQRATTIGSVLKSTTSIVLLVWVVLSILSVLGVNLAPFIASAGIVGLAIGFGAQNLVRDFVSGVFMLLEDQYGVGDIIDVGEAVGEVESVGLRITTLRDIDGTLWYVRNGEIVRVGNMSQEYAVARIEVPVALSADVDRAQEVALEAARAAVADEAIRDDVLAEPEMLGVQDVAPDHDHAADDIEDQTEQSVVGVSPHPTRHPARLRGARHRPALSEGPSHRSHGTAHRPLLTARSRHPARPLRRSLDPARRSCTPGRRSCAPGRSCTPGRRSCAPGRRASTGMHDGRFPAHDGRLGAHAGRNSVHARRGRTQLAEAPMGS</sequence>
<dbReference type="PANTHER" id="PTHR30460:SF0">
    <property type="entry name" value="MODERATE CONDUCTANCE MECHANOSENSITIVE CHANNEL YBIO"/>
    <property type="match status" value="1"/>
</dbReference>
<keyword evidence="6 8" id="KW-0472">Membrane</keyword>
<keyword evidence="5 8" id="KW-1133">Transmembrane helix</keyword>
<comment type="caution">
    <text evidence="11">The sequence shown here is derived from an EMBL/GenBank/DDBJ whole genome shotgun (WGS) entry which is preliminary data.</text>
</comment>
<feature type="compositionally biased region" description="Basic residues" evidence="7">
    <location>
        <begin position="271"/>
        <end position="285"/>
    </location>
</feature>
<feature type="region of interest" description="Disordered" evidence="7">
    <location>
        <begin position="257"/>
        <end position="393"/>
    </location>
</feature>
<dbReference type="Gene3D" id="1.10.287.1260">
    <property type="match status" value="1"/>
</dbReference>
<dbReference type="SUPFAM" id="SSF82861">
    <property type="entry name" value="Mechanosensitive channel protein MscS (YggB), transmembrane region"/>
    <property type="match status" value="1"/>
</dbReference>
<name>K6VTM6_9ACTN</name>
<evidence type="ECO:0000256" key="3">
    <source>
        <dbReference type="ARBA" id="ARBA00022475"/>
    </source>
</evidence>
<dbReference type="Gene3D" id="3.30.70.100">
    <property type="match status" value="1"/>
</dbReference>
<evidence type="ECO:0000256" key="8">
    <source>
        <dbReference type="SAM" id="Phobius"/>
    </source>
</evidence>
<feature type="compositionally biased region" description="Basic and acidic residues" evidence="7">
    <location>
        <begin position="357"/>
        <end position="368"/>
    </location>
</feature>
<evidence type="ECO:0000256" key="2">
    <source>
        <dbReference type="ARBA" id="ARBA00008017"/>
    </source>
</evidence>
<evidence type="ECO:0000313" key="12">
    <source>
        <dbReference type="Proteomes" id="UP000008363"/>
    </source>
</evidence>
<dbReference type="InterPro" id="IPR011014">
    <property type="entry name" value="MscS_channel_TM-2"/>
</dbReference>
<dbReference type="InterPro" id="IPR049142">
    <property type="entry name" value="MS_channel_1st"/>
</dbReference>
<evidence type="ECO:0000256" key="5">
    <source>
        <dbReference type="ARBA" id="ARBA00022989"/>
    </source>
</evidence>
<dbReference type="InterPro" id="IPR023408">
    <property type="entry name" value="MscS_beta-dom_sf"/>
</dbReference>
<dbReference type="Pfam" id="PF00924">
    <property type="entry name" value="MS_channel_2nd"/>
    <property type="match status" value="1"/>
</dbReference>
<proteinExistence type="inferred from homology"/>
<dbReference type="FunFam" id="2.30.30.60:FF:000001">
    <property type="entry name" value="MscS Mechanosensitive ion channel"/>
    <property type="match status" value="1"/>
</dbReference>
<dbReference type="EMBL" id="BAHC01000092">
    <property type="protein sequence ID" value="GAB90260.1"/>
    <property type="molecule type" value="Genomic_DNA"/>
</dbReference>
<evidence type="ECO:0000259" key="9">
    <source>
        <dbReference type="Pfam" id="PF00924"/>
    </source>
</evidence>
<dbReference type="GO" id="GO:0005886">
    <property type="term" value="C:plasma membrane"/>
    <property type="evidence" value="ECO:0007669"/>
    <property type="project" value="UniProtKB-SubCell"/>
</dbReference>
<dbReference type="eggNOG" id="COG0668">
    <property type="taxonomic scope" value="Bacteria"/>
</dbReference>
<dbReference type="PANTHER" id="PTHR30460">
    <property type="entry name" value="MODERATE CONDUCTANCE MECHANOSENSITIVE CHANNEL YBIO"/>
    <property type="match status" value="1"/>
</dbReference>
<dbReference type="Gene3D" id="2.30.30.60">
    <property type="match status" value="1"/>
</dbReference>
<dbReference type="AlphaFoldDB" id="K6VTM6"/>
<evidence type="ECO:0000256" key="1">
    <source>
        <dbReference type="ARBA" id="ARBA00004651"/>
    </source>
</evidence>
<feature type="domain" description="Mechanosensitive ion channel transmembrane helices 2/3" evidence="10">
    <location>
        <begin position="87"/>
        <end position="126"/>
    </location>
</feature>
<dbReference type="SUPFAM" id="SSF50182">
    <property type="entry name" value="Sm-like ribonucleoproteins"/>
    <property type="match status" value="1"/>
</dbReference>
<keyword evidence="12" id="KW-1185">Reference proteome</keyword>
<evidence type="ECO:0000256" key="4">
    <source>
        <dbReference type="ARBA" id="ARBA00022692"/>
    </source>
</evidence>
<evidence type="ECO:0000256" key="6">
    <source>
        <dbReference type="ARBA" id="ARBA00023136"/>
    </source>
</evidence>
<evidence type="ECO:0000313" key="11">
    <source>
        <dbReference type="EMBL" id="GAB90260.1"/>
    </source>
</evidence>
<gene>
    <name evidence="11" type="ORF">GORHZ_092_00080</name>
</gene>
<keyword evidence="3" id="KW-1003">Cell membrane</keyword>
<reference evidence="11 12" key="1">
    <citation type="submission" date="2012-08" db="EMBL/GenBank/DDBJ databases">
        <title>Whole genome shotgun sequence of Gordonia rhizosphera NBRC 16068.</title>
        <authorList>
            <person name="Takarada H."/>
            <person name="Isaki S."/>
            <person name="Hosoyama A."/>
            <person name="Tsuchikane K."/>
            <person name="Katsumata H."/>
            <person name="Baba S."/>
            <person name="Ohji S."/>
            <person name="Yamazaki S."/>
            <person name="Fujita N."/>
        </authorList>
    </citation>
    <scope>NUCLEOTIDE SEQUENCE [LARGE SCALE GENOMIC DNA]</scope>
    <source>
        <strain evidence="11 12">NBRC 16068</strain>
    </source>
</reference>
<feature type="transmembrane region" description="Helical" evidence="8">
    <location>
        <begin position="81"/>
        <end position="104"/>
    </location>
</feature>
<feature type="compositionally biased region" description="Basic residues" evidence="7">
    <location>
        <begin position="307"/>
        <end position="316"/>
    </location>
</feature>
<dbReference type="GO" id="GO:0008381">
    <property type="term" value="F:mechanosensitive monoatomic ion channel activity"/>
    <property type="evidence" value="ECO:0007669"/>
    <property type="project" value="InterPro"/>
</dbReference>
<feature type="domain" description="Mechanosensitive ion channel MscS" evidence="9">
    <location>
        <begin position="127"/>
        <end position="191"/>
    </location>
</feature>
<accession>K6VTM6</accession>
<keyword evidence="4 8" id="KW-0812">Transmembrane</keyword>
<dbReference type="Proteomes" id="UP000008363">
    <property type="component" value="Unassembled WGS sequence"/>
</dbReference>
<evidence type="ECO:0000259" key="10">
    <source>
        <dbReference type="Pfam" id="PF21088"/>
    </source>
</evidence>
<dbReference type="InterPro" id="IPR010920">
    <property type="entry name" value="LSM_dom_sf"/>
</dbReference>
<dbReference type="FunFam" id="1.10.287.1260:FF:000005">
    <property type="entry name" value="Mechanosensitive ion channel family protein"/>
    <property type="match status" value="1"/>
</dbReference>
<evidence type="ECO:0000256" key="7">
    <source>
        <dbReference type="SAM" id="MobiDB-lite"/>
    </source>
</evidence>
<dbReference type="Pfam" id="PF21088">
    <property type="entry name" value="MS_channel_1st"/>
    <property type="match status" value="1"/>
</dbReference>
<dbReference type="STRING" id="1108045.GORHZ_092_00080"/>
<dbReference type="InterPro" id="IPR045276">
    <property type="entry name" value="YbiO_bact"/>
</dbReference>
<organism evidence="11 12">
    <name type="scientific">Gordonia rhizosphera NBRC 16068</name>
    <dbReference type="NCBI Taxonomy" id="1108045"/>
    <lineage>
        <taxon>Bacteria</taxon>
        <taxon>Bacillati</taxon>
        <taxon>Actinomycetota</taxon>
        <taxon>Actinomycetes</taxon>
        <taxon>Mycobacteriales</taxon>
        <taxon>Gordoniaceae</taxon>
        <taxon>Gordonia</taxon>
    </lineage>
</organism>
<comment type="subcellular location">
    <subcellularLocation>
        <location evidence="1">Cell membrane</location>
        <topology evidence="1">Multi-pass membrane protein</topology>
    </subcellularLocation>
</comment>
<protein>
    <submittedName>
        <fullName evidence="11">Putative MscS family transporter</fullName>
    </submittedName>
</protein>
<dbReference type="InterPro" id="IPR006685">
    <property type="entry name" value="MscS_channel_2nd"/>
</dbReference>